<feature type="domain" description="Lipid/polyisoprenoid-binding YceI-like" evidence="2">
    <location>
        <begin position="23"/>
        <end position="186"/>
    </location>
</feature>
<dbReference type="InterPro" id="IPR007372">
    <property type="entry name" value="Lipid/polyisoprenoid-bd_YceI"/>
</dbReference>
<dbReference type="Proteomes" id="UP000295367">
    <property type="component" value="Unassembled WGS sequence"/>
</dbReference>
<dbReference type="InterPro" id="IPR036761">
    <property type="entry name" value="TTHA0802/YceI-like_sf"/>
</dbReference>
<comment type="caution">
    <text evidence="3">The sequence shown here is derived from an EMBL/GenBank/DDBJ whole genome shotgun (WGS) entry which is preliminary data.</text>
</comment>
<dbReference type="AlphaFoldDB" id="A0A4R3YDU9"/>
<dbReference type="Pfam" id="PF04264">
    <property type="entry name" value="YceI"/>
    <property type="match status" value="1"/>
</dbReference>
<gene>
    <name evidence="3" type="ORF">EDC63_10386</name>
</gene>
<evidence type="ECO:0000256" key="1">
    <source>
        <dbReference type="SAM" id="SignalP"/>
    </source>
</evidence>
<protein>
    <submittedName>
        <fullName evidence="3">Polyisoprenoid-binding protein YceI</fullName>
    </submittedName>
</protein>
<proteinExistence type="predicted"/>
<sequence>MNKSLIALALTSMISVSAFAGDNYKIDPRHTFPSFEINHLGYSIQRGRFNHTSGNVELDTAAKQGKIDITIDATSISTGLPDLEKHLQGEDFFDTEKYPTITFTSTKLKFDGDKLVGAEGNFTMHGVTKPVSLQIDHFKCAPNPMTKVPTCGANATTTIKRTDFGISKYAPALGDEVKIAIQVEANKT</sequence>
<reference evidence="3 4" key="1">
    <citation type="submission" date="2019-03" db="EMBL/GenBank/DDBJ databases">
        <title>Genomic Encyclopedia of Type Strains, Phase IV (KMG-IV): sequencing the most valuable type-strain genomes for metagenomic binning, comparative biology and taxonomic classification.</title>
        <authorList>
            <person name="Goeker M."/>
        </authorList>
    </citation>
    <scope>NUCLEOTIDE SEQUENCE [LARGE SCALE GENOMIC DNA]</scope>
    <source>
        <strain evidence="3 4">DSM 100309</strain>
    </source>
</reference>
<dbReference type="Gene3D" id="2.40.128.110">
    <property type="entry name" value="Lipid/polyisoprenoid-binding, YceI-like"/>
    <property type="match status" value="1"/>
</dbReference>
<dbReference type="OrthoDB" id="9811006at2"/>
<organism evidence="3 4">
    <name type="scientific">Sulfurirhabdus autotrophica</name>
    <dbReference type="NCBI Taxonomy" id="1706046"/>
    <lineage>
        <taxon>Bacteria</taxon>
        <taxon>Pseudomonadati</taxon>
        <taxon>Pseudomonadota</taxon>
        <taxon>Betaproteobacteria</taxon>
        <taxon>Nitrosomonadales</taxon>
        <taxon>Sulfuricellaceae</taxon>
        <taxon>Sulfurirhabdus</taxon>
    </lineage>
</organism>
<keyword evidence="1" id="KW-0732">Signal</keyword>
<feature type="signal peptide" evidence="1">
    <location>
        <begin position="1"/>
        <end position="20"/>
    </location>
</feature>
<accession>A0A4R3YDU9</accession>
<dbReference type="PANTHER" id="PTHR34406">
    <property type="entry name" value="PROTEIN YCEI"/>
    <property type="match status" value="1"/>
</dbReference>
<keyword evidence="4" id="KW-1185">Reference proteome</keyword>
<feature type="chain" id="PRO_5020799070" evidence="1">
    <location>
        <begin position="21"/>
        <end position="188"/>
    </location>
</feature>
<evidence type="ECO:0000313" key="3">
    <source>
        <dbReference type="EMBL" id="TCV89014.1"/>
    </source>
</evidence>
<dbReference type="SUPFAM" id="SSF101874">
    <property type="entry name" value="YceI-like"/>
    <property type="match status" value="1"/>
</dbReference>
<evidence type="ECO:0000313" key="4">
    <source>
        <dbReference type="Proteomes" id="UP000295367"/>
    </source>
</evidence>
<dbReference type="PANTHER" id="PTHR34406:SF2">
    <property type="entry name" value="PERIPLASMIC PROTEIN"/>
    <property type="match status" value="1"/>
</dbReference>
<name>A0A4R3YDU9_9PROT</name>
<dbReference type="EMBL" id="SMCO01000003">
    <property type="protein sequence ID" value="TCV89014.1"/>
    <property type="molecule type" value="Genomic_DNA"/>
</dbReference>
<evidence type="ECO:0000259" key="2">
    <source>
        <dbReference type="SMART" id="SM00867"/>
    </source>
</evidence>
<dbReference type="SMART" id="SM00867">
    <property type="entry name" value="YceI"/>
    <property type="match status" value="1"/>
</dbReference>
<dbReference type="RefSeq" id="WP_124945954.1">
    <property type="nucleotide sequence ID" value="NZ_BHVT01000020.1"/>
</dbReference>